<keyword evidence="1" id="KW-0812">Transmembrane</keyword>
<proteinExistence type="predicted"/>
<dbReference type="AlphaFoldDB" id="A0A5E4UR41"/>
<sequence>MSRRALASRHTAWMHIASSGAGSLRTPRHADYLHGALLLVPFIQYGLNYFASIAALLFGWMLIRTRGHIAVGATLLTMAAMSLSLIWGALNISVEPNLLREFRISGGLVVLFWFLSARVQPGYRHLDGRWPLGVMMALAILTAVQAVASANGIPIVAPSWWFVNNGDVSLADTWVTHAAEHGYQWTVRPSAGYSEPSYLGGVALFLHFLCLHTLRGRGRLAATVVAISTCAMAHTAFGILSNVLIAVLFRWGRFRGMLLLMPAAGMLLVIALFVFAGEGSGRLALILSGSDTSTLIRVVQPLGVMFHVLTEAPFGMALTVAQTYFKQIGLIGPFDDAPFHSGVFNLVYQYGWMSAPLMVLLWRTAGGGLSAIFLFLLMSQNGAALDFDKLFMYVFAIQVARCARDRADGPRLSSMREIH</sequence>
<feature type="transmembrane region" description="Helical" evidence="1">
    <location>
        <begin position="42"/>
        <end position="63"/>
    </location>
</feature>
<evidence type="ECO:0000313" key="3">
    <source>
        <dbReference type="Proteomes" id="UP000414233"/>
    </source>
</evidence>
<keyword evidence="3" id="KW-1185">Reference proteome</keyword>
<dbReference type="Proteomes" id="UP000414233">
    <property type="component" value="Unassembled WGS sequence"/>
</dbReference>
<feature type="transmembrane region" description="Helical" evidence="1">
    <location>
        <begin position="70"/>
        <end position="90"/>
    </location>
</feature>
<accession>A0A5E4UR41</accession>
<feature type="transmembrane region" description="Helical" evidence="1">
    <location>
        <begin position="221"/>
        <end position="251"/>
    </location>
</feature>
<feature type="transmembrane region" description="Helical" evidence="1">
    <location>
        <begin position="102"/>
        <end position="120"/>
    </location>
</feature>
<evidence type="ECO:0008006" key="4">
    <source>
        <dbReference type="Google" id="ProtNLM"/>
    </source>
</evidence>
<keyword evidence="1" id="KW-0472">Membrane</keyword>
<gene>
    <name evidence="2" type="ORF">PTE30175_02134</name>
</gene>
<feature type="transmembrane region" description="Helical" evidence="1">
    <location>
        <begin position="257"/>
        <end position="276"/>
    </location>
</feature>
<feature type="transmembrane region" description="Helical" evidence="1">
    <location>
        <begin position="360"/>
        <end position="378"/>
    </location>
</feature>
<organism evidence="2 3">
    <name type="scientific">Pandoraea terrae</name>
    <dbReference type="NCBI Taxonomy" id="1537710"/>
    <lineage>
        <taxon>Bacteria</taxon>
        <taxon>Pseudomonadati</taxon>
        <taxon>Pseudomonadota</taxon>
        <taxon>Betaproteobacteria</taxon>
        <taxon>Burkholderiales</taxon>
        <taxon>Burkholderiaceae</taxon>
        <taxon>Pandoraea</taxon>
    </lineage>
</organism>
<dbReference type="EMBL" id="CABPRZ010000007">
    <property type="protein sequence ID" value="VVE02452.1"/>
    <property type="molecule type" value="Genomic_DNA"/>
</dbReference>
<evidence type="ECO:0000313" key="2">
    <source>
        <dbReference type="EMBL" id="VVE02452.1"/>
    </source>
</evidence>
<dbReference type="OrthoDB" id="9070672at2"/>
<feature type="transmembrane region" description="Helical" evidence="1">
    <location>
        <begin position="132"/>
        <end position="157"/>
    </location>
</feature>
<dbReference type="RefSeq" id="WP_150697029.1">
    <property type="nucleotide sequence ID" value="NZ_CABPRZ010000007.1"/>
</dbReference>
<protein>
    <recommendedName>
        <fullName evidence="4">Polymerase</fullName>
    </recommendedName>
</protein>
<keyword evidence="1" id="KW-1133">Transmembrane helix</keyword>
<reference evidence="2 3" key="1">
    <citation type="submission" date="2019-08" db="EMBL/GenBank/DDBJ databases">
        <authorList>
            <person name="Peeters C."/>
        </authorList>
    </citation>
    <scope>NUCLEOTIDE SEQUENCE [LARGE SCALE GENOMIC DNA]</scope>
    <source>
        <strain evidence="2 3">LMG 30175</strain>
    </source>
</reference>
<evidence type="ECO:0000256" key="1">
    <source>
        <dbReference type="SAM" id="Phobius"/>
    </source>
</evidence>
<name>A0A5E4UR41_9BURK</name>